<organism evidence="1 2">
    <name type="scientific">Pandoraea pnomenusa</name>
    <dbReference type="NCBI Taxonomy" id="93220"/>
    <lineage>
        <taxon>Bacteria</taxon>
        <taxon>Pseudomonadati</taxon>
        <taxon>Pseudomonadota</taxon>
        <taxon>Betaproteobacteria</taxon>
        <taxon>Burkholderiales</taxon>
        <taxon>Burkholderiaceae</taxon>
        <taxon>Pandoraea</taxon>
    </lineage>
</organism>
<dbReference type="Proteomes" id="UP000254573">
    <property type="component" value="Unassembled WGS sequence"/>
</dbReference>
<dbReference type="EMBL" id="UGSG01000001">
    <property type="protein sequence ID" value="SUA76869.1"/>
    <property type="molecule type" value="Genomic_DNA"/>
</dbReference>
<dbReference type="SUPFAM" id="SSF117856">
    <property type="entry name" value="AF0104/ALDC/Ptd012-like"/>
    <property type="match status" value="1"/>
</dbReference>
<protein>
    <recommendedName>
        <fullName evidence="3">PPC domain-containing protein</fullName>
    </recommendedName>
</protein>
<dbReference type="STRING" id="93220.A6P55_05475"/>
<dbReference type="AlphaFoldDB" id="A0A378YKD1"/>
<sequence>MKPALSRIYRHAGVPTLPRVEDCVLSGQHELRVTIRSGANLGESLRAALSRYTYGGGVGRFCAGTARGLRYHMIETTADAERPFGYGAPVDETREVDLIGGAITIGRTADGATLLHCHAGFSDPGGDLHGGHLILDHTWAGEEPVVIRLCLFEHGGYVTGDDEETRFHLLRPAAMRPGEHS</sequence>
<evidence type="ECO:0000313" key="1">
    <source>
        <dbReference type="EMBL" id="SUA76869.1"/>
    </source>
</evidence>
<dbReference type="RefSeq" id="WP_038618455.1">
    <property type="nucleotide sequence ID" value="NZ_CP009553.3"/>
</dbReference>
<proteinExistence type="predicted"/>
<dbReference type="KEGG" id="ppnm:LV28_08310"/>
<dbReference type="Gene3D" id="3.30.1330.80">
    <property type="entry name" value="Hypothetical protein, similar to alpha- acetolactate decarboxylase, domain 2"/>
    <property type="match status" value="1"/>
</dbReference>
<reference evidence="1 2" key="1">
    <citation type="submission" date="2018-06" db="EMBL/GenBank/DDBJ databases">
        <authorList>
            <consortium name="Pathogen Informatics"/>
            <person name="Doyle S."/>
        </authorList>
    </citation>
    <scope>NUCLEOTIDE SEQUENCE [LARGE SCALE GENOMIC DNA]</scope>
    <source>
        <strain evidence="1 2">NCTC13160</strain>
    </source>
</reference>
<evidence type="ECO:0008006" key="3">
    <source>
        <dbReference type="Google" id="ProtNLM"/>
    </source>
</evidence>
<gene>
    <name evidence="1" type="ORF">NCTC13160_01636</name>
</gene>
<evidence type="ECO:0000313" key="2">
    <source>
        <dbReference type="Proteomes" id="UP000254573"/>
    </source>
</evidence>
<accession>A0A378YKD1</accession>
<name>A0A378YKD1_9BURK</name>